<evidence type="ECO:0000313" key="1">
    <source>
        <dbReference type="EMBL" id="KRZ02329.1"/>
    </source>
</evidence>
<proteinExistence type="predicted"/>
<comment type="caution">
    <text evidence="1">The sequence shown here is derived from an EMBL/GenBank/DDBJ whole genome shotgun (WGS) entry which is preliminary data.</text>
</comment>
<reference evidence="1 2" key="1">
    <citation type="submission" date="2015-01" db="EMBL/GenBank/DDBJ databases">
        <title>Evolution of Trichinella species and genotypes.</title>
        <authorList>
            <person name="Korhonen P.K."/>
            <person name="Edoardo P."/>
            <person name="Giuseppe L.R."/>
            <person name="Gasser R.B."/>
        </authorList>
    </citation>
    <scope>NUCLEOTIDE SEQUENCE [LARGE SCALE GENOMIC DNA]</scope>
    <source>
        <strain evidence="1">ISS1029</strain>
    </source>
</reference>
<accession>A0A0V1GW19</accession>
<dbReference type="AlphaFoldDB" id="A0A0V1GW19"/>
<keyword evidence="2" id="KW-1185">Reference proteome</keyword>
<name>A0A0V1GW19_9BILA</name>
<gene>
    <name evidence="1" type="ORF">T11_16295</name>
</gene>
<sequence>MHGFSICFLLTITTDIQCYLSVAFTSEVMIVTIVSATTVRALRLYLADEFKVIHVTYVSGK</sequence>
<organism evidence="1 2">
    <name type="scientific">Trichinella zimbabwensis</name>
    <dbReference type="NCBI Taxonomy" id="268475"/>
    <lineage>
        <taxon>Eukaryota</taxon>
        <taxon>Metazoa</taxon>
        <taxon>Ecdysozoa</taxon>
        <taxon>Nematoda</taxon>
        <taxon>Enoplea</taxon>
        <taxon>Dorylaimia</taxon>
        <taxon>Trichinellida</taxon>
        <taxon>Trichinellidae</taxon>
        <taxon>Trichinella</taxon>
    </lineage>
</organism>
<protein>
    <submittedName>
        <fullName evidence="1">Uncharacterized protein</fullName>
    </submittedName>
</protein>
<evidence type="ECO:0000313" key="2">
    <source>
        <dbReference type="Proteomes" id="UP000055024"/>
    </source>
</evidence>
<dbReference type="EMBL" id="JYDP01000234">
    <property type="protein sequence ID" value="KRZ02329.1"/>
    <property type="molecule type" value="Genomic_DNA"/>
</dbReference>
<dbReference type="Proteomes" id="UP000055024">
    <property type="component" value="Unassembled WGS sequence"/>
</dbReference>